<reference evidence="3 4" key="1">
    <citation type="submission" date="2023-04" db="EMBL/GenBank/DDBJ databases">
        <title>Bacteria Genome Submission.</title>
        <authorList>
            <person name="Isaac P."/>
        </authorList>
    </citation>
    <scope>NUCLEOTIDE SEQUENCE [LARGE SCALE GENOMIC DNA]</scope>
    <source>
        <strain evidence="3 4">SampleS7P1</strain>
        <plasmid evidence="3 4">unnamed1</plasmid>
    </source>
</reference>
<keyword evidence="3" id="KW-0614">Plasmid</keyword>
<evidence type="ECO:0000259" key="2">
    <source>
        <dbReference type="Pfam" id="PF05065"/>
    </source>
</evidence>
<evidence type="ECO:0000313" key="3">
    <source>
        <dbReference type="EMBL" id="WGX77419.1"/>
    </source>
</evidence>
<dbReference type="SUPFAM" id="SSF56563">
    <property type="entry name" value="Major capsid protein gp5"/>
    <property type="match status" value="1"/>
</dbReference>
<dbReference type="NCBIfam" id="TIGR01554">
    <property type="entry name" value="major_cap_HK97"/>
    <property type="match status" value="1"/>
</dbReference>
<keyword evidence="4" id="KW-1185">Reference proteome</keyword>
<geneLocation type="plasmid" evidence="3 4">
    <name>unnamed1</name>
</geneLocation>
<dbReference type="EMBL" id="CP124686">
    <property type="protein sequence ID" value="WGX77419.1"/>
    <property type="molecule type" value="Genomic_DNA"/>
</dbReference>
<dbReference type="InterPro" id="IPR024455">
    <property type="entry name" value="Phage_capsid"/>
</dbReference>
<dbReference type="InterPro" id="IPR054612">
    <property type="entry name" value="Phage_capsid-like_C"/>
</dbReference>
<sequence>MTAYSEETEEVSKLPNIAYDSLIMAGIGKSLRKKITKEILIGDGGTNHLVGIFSDKAKAIDASTDLEISKIESDTLDNIIFSYGGDEDVESTSVLILNKLDVKAFAMLRDDLGKKVYEVKANGNTGTIDGVPYVINSACKSISDTKTSEGSYCMAYGPLENYELATFSETEVTRSTDSKFKEGMIAHRGVVFVGGNVCSQNGFIRIKKSVAV</sequence>
<gene>
    <name evidence="3" type="ORF">QJS64_19355</name>
</gene>
<protein>
    <submittedName>
        <fullName evidence="3">Phage major capsid protein</fullName>
    </submittedName>
</protein>
<dbReference type="Pfam" id="PF05065">
    <property type="entry name" value="Phage_capsid"/>
    <property type="match status" value="1"/>
</dbReference>
<name>A0ABY8R768_PARBF</name>
<evidence type="ECO:0000313" key="4">
    <source>
        <dbReference type="Proteomes" id="UP001239169"/>
    </source>
</evidence>
<dbReference type="Proteomes" id="UP001239169">
    <property type="component" value="Plasmid unnamed1"/>
</dbReference>
<feature type="domain" description="Phage capsid-like C-terminal" evidence="2">
    <location>
        <begin position="3"/>
        <end position="207"/>
    </location>
</feature>
<organism evidence="3 4">
    <name type="scientific">Paraclostridium bifermentans</name>
    <name type="common">Clostridium bifermentans</name>
    <dbReference type="NCBI Taxonomy" id="1490"/>
    <lineage>
        <taxon>Bacteria</taxon>
        <taxon>Bacillati</taxon>
        <taxon>Bacillota</taxon>
        <taxon>Clostridia</taxon>
        <taxon>Peptostreptococcales</taxon>
        <taxon>Peptostreptococcaceae</taxon>
        <taxon>Paraclostridium</taxon>
    </lineage>
</organism>
<evidence type="ECO:0000256" key="1">
    <source>
        <dbReference type="ARBA" id="ARBA00004328"/>
    </source>
</evidence>
<accession>A0ABY8R768</accession>
<proteinExistence type="predicted"/>
<comment type="subcellular location">
    <subcellularLocation>
        <location evidence="1">Virion</location>
    </subcellularLocation>
</comment>